<dbReference type="PANTHER" id="PTHR12428:SF65">
    <property type="entry name" value="CYTOCHROME C OXIDASE ASSEMBLY PROTEIN COX18, MITOCHONDRIAL"/>
    <property type="match status" value="1"/>
</dbReference>
<evidence type="ECO:0000256" key="12">
    <source>
        <dbReference type="ARBA" id="ARBA00033342"/>
    </source>
</evidence>
<dbReference type="GO" id="GO:0005886">
    <property type="term" value="C:plasma membrane"/>
    <property type="evidence" value="ECO:0007669"/>
    <property type="project" value="UniProtKB-SubCell"/>
</dbReference>
<dbReference type="RefSeq" id="WP_121221538.1">
    <property type="nucleotide sequence ID" value="NZ_RBIG01000003.1"/>
</dbReference>
<feature type="transmembrane region" description="Helical" evidence="13">
    <location>
        <begin position="369"/>
        <end position="396"/>
    </location>
</feature>
<evidence type="ECO:0000256" key="9">
    <source>
        <dbReference type="ARBA" id="ARBA00023136"/>
    </source>
</evidence>
<dbReference type="NCBIfam" id="TIGR03592">
    <property type="entry name" value="yidC_oxa1_cterm"/>
    <property type="match status" value="1"/>
</dbReference>
<dbReference type="EMBL" id="RBIG01000003">
    <property type="protein sequence ID" value="RKQ68764.1"/>
    <property type="molecule type" value="Genomic_DNA"/>
</dbReference>
<dbReference type="InterPro" id="IPR028055">
    <property type="entry name" value="YidC/Oxa/ALB_C"/>
</dbReference>
<protein>
    <recommendedName>
        <fullName evidence="3 13">Membrane protein insertase YidC</fullName>
    </recommendedName>
    <alternativeName>
        <fullName evidence="12 13">Foldase YidC</fullName>
    </alternativeName>
    <alternativeName>
        <fullName evidence="11 13">Membrane integrase YidC</fullName>
    </alternativeName>
    <alternativeName>
        <fullName evidence="13">Membrane protein YidC</fullName>
    </alternativeName>
</protein>
<comment type="subcellular location">
    <subcellularLocation>
        <location evidence="1">Cell inner membrane</location>
        <topology evidence="1">Multi-pass membrane protein</topology>
    </subcellularLocation>
    <subcellularLocation>
        <location evidence="13">Cell membrane</location>
        <topology evidence="13">Multi-pass membrane protein</topology>
    </subcellularLocation>
</comment>
<dbReference type="PANTHER" id="PTHR12428">
    <property type="entry name" value="OXA1"/>
    <property type="match status" value="1"/>
</dbReference>
<name>A0A420WCL3_9PROT</name>
<dbReference type="CDD" id="cd19961">
    <property type="entry name" value="EcYidC-like_peri"/>
    <property type="match status" value="1"/>
</dbReference>
<dbReference type="AlphaFoldDB" id="A0A420WCL3"/>
<dbReference type="InterPro" id="IPR001708">
    <property type="entry name" value="YidC/ALB3/OXA1/COX18"/>
</dbReference>
<dbReference type="HAMAP" id="MF_01810">
    <property type="entry name" value="YidC_type1"/>
    <property type="match status" value="1"/>
</dbReference>
<feature type="transmembrane region" description="Helical" evidence="13">
    <location>
        <begin position="7"/>
        <end position="25"/>
    </location>
</feature>
<evidence type="ECO:0000256" key="5">
    <source>
        <dbReference type="ARBA" id="ARBA00022475"/>
    </source>
</evidence>
<dbReference type="GO" id="GO:0032977">
    <property type="term" value="F:membrane insertase activity"/>
    <property type="evidence" value="ECO:0007669"/>
    <property type="project" value="InterPro"/>
</dbReference>
<evidence type="ECO:0000256" key="11">
    <source>
        <dbReference type="ARBA" id="ARBA00033245"/>
    </source>
</evidence>
<evidence type="ECO:0000256" key="13">
    <source>
        <dbReference type="HAMAP-Rule" id="MF_01810"/>
    </source>
</evidence>
<dbReference type="NCBIfam" id="TIGR03593">
    <property type="entry name" value="yidC_nterm"/>
    <property type="match status" value="1"/>
</dbReference>
<feature type="compositionally biased region" description="Low complexity" evidence="14">
    <location>
        <begin position="35"/>
        <end position="46"/>
    </location>
</feature>
<proteinExistence type="inferred from homology"/>
<dbReference type="Pfam" id="PF14849">
    <property type="entry name" value="YidC_periplas"/>
    <property type="match status" value="1"/>
</dbReference>
<feature type="transmembrane region" description="Helical" evidence="13">
    <location>
        <begin position="535"/>
        <end position="560"/>
    </location>
</feature>
<dbReference type="OrthoDB" id="9780552at2"/>
<evidence type="ECO:0000259" key="16">
    <source>
        <dbReference type="Pfam" id="PF14849"/>
    </source>
</evidence>
<dbReference type="InterPro" id="IPR047196">
    <property type="entry name" value="YidC_ALB_C"/>
</dbReference>
<keyword evidence="8 13" id="KW-1133">Transmembrane helix</keyword>
<evidence type="ECO:0000256" key="2">
    <source>
        <dbReference type="ARBA" id="ARBA00010527"/>
    </source>
</evidence>
<keyword evidence="9 13" id="KW-0472">Membrane</keyword>
<keyword evidence="7 13" id="KW-0653">Protein transport</keyword>
<accession>A0A420WCL3</accession>
<gene>
    <name evidence="13" type="primary">yidC</name>
    <name evidence="17" type="ORF">BCL74_3247</name>
</gene>
<evidence type="ECO:0000256" key="10">
    <source>
        <dbReference type="ARBA" id="ARBA00023186"/>
    </source>
</evidence>
<evidence type="ECO:0000256" key="7">
    <source>
        <dbReference type="ARBA" id="ARBA00022927"/>
    </source>
</evidence>
<dbReference type="GO" id="GO:0051205">
    <property type="term" value="P:protein insertion into membrane"/>
    <property type="evidence" value="ECO:0007669"/>
    <property type="project" value="TreeGrafter"/>
</dbReference>
<keyword evidence="10 13" id="KW-0143">Chaperone</keyword>
<comment type="function">
    <text evidence="13">Required for the insertion and/or proper folding and/or complex formation of integral membrane proteins into the membrane. Involved in integration of membrane proteins that insert both dependently and independently of the Sec translocase complex, as well as at least some lipoproteins. Aids folding of multispanning membrane proteins.</text>
</comment>
<evidence type="ECO:0000313" key="17">
    <source>
        <dbReference type="EMBL" id="RKQ68764.1"/>
    </source>
</evidence>
<sequence length="620" mass="69202">MTDQKNLILAIGVSLAILLGFQYFFEFPKMQEQQQAQTSEQIAQQARELDASRPSPAAPGADVTAGTVNAATQPQTREQVIAASPRVRIDSPRLRGSLSLTGGRLDDITLRDYHVNPDKSSPNITLLTPRGLPQPYYAELGWVAGAGSSGIAVPGPDTVWQTDRDVLSPGQPVTLTWDNGQGLRFEKRVALDSNYMFTVTQRVTNESGQPVNLHSYALASRGGTPQTSGFFILHEGLLGVFDGTLKEVDYDDIQEDKQVEMPSTGGWIGITDKYWLVALVPDQQEQVKARFLHTTRNNDDRYQVDYLDAGREIAAGATLESVNRLFVGAKEVRTLDRYEEQYGIANFDLAIDFGWFYFLTKPIFYAIDWLYHFLGNFGLAILALTVVIKLLFFPLANKSYKAMSKLKELQPKMMELRERIGDDRQRLNQEMMTLYKKEKVNPAAGCLPILVQIPVFFALYKVLFVTIEMRHAPFYGWIKDLSAPDPTTIFNLFGLIPWDPPQMLMIGVWPIIMGVSMFLQQKLNPQPADPIQAKIFMFLPIVFTVMLASFPAGLVIYWAWNNTLSMAQQYVIMRRMGVKIGGGKDKTATPHAAKPKAEDKKPADSAGTSAGKTKPAKKKS</sequence>
<evidence type="ECO:0000256" key="3">
    <source>
        <dbReference type="ARBA" id="ARBA00015325"/>
    </source>
</evidence>
<evidence type="ECO:0000256" key="8">
    <source>
        <dbReference type="ARBA" id="ARBA00022989"/>
    </source>
</evidence>
<dbReference type="PRINTS" id="PR00701">
    <property type="entry name" value="60KDINNERMP"/>
</dbReference>
<dbReference type="PRINTS" id="PR01900">
    <property type="entry name" value="YIDCPROTEIN"/>
</dbReference>
<dbReference type="GO" id="GO:0015031">
    <property type="term" value="P:protein transport"/>
    <property type="evidence" value="ECO:0007669"/>
    <property type="project" value="UniProtKB-KW"/>
</dbReference>
<dbReference type="Proteomes" id="UP000277424">
    <property type="component" value="Unassembled WGS sequence"/>
</dbReference>
<organism evidence="17 18">
    <name type="scientific">Oceanibaculum indicum</name>
    <dbReference type="NCBI Taxonomy" id="526216"/>
    <lineage>
        <taxon>Bacteria</taxon>
        <taxon>Pseudomonadati</taxon>
        <taxon>Pseudomonadota</taxon>
        <taxon>Alphaproteobacteria</taxon>
        <taxon>Rhodospirillales</taxon>
        <taxon>Oceanibaculaceae</taxon>
        <taxon>Oceanibaculum</taxon>
    </lineage>
</organism>
<evidence type="ECO:0000256" key="14">
    <source>
        <dbReference type="SAM" id="MobiDB-lite"/>
    </source>
</evidence>
<comment type="similarity">
    <text evidence="2 13">Belongs to the OXA1/ALB3/YidC family. Type 1 subfamily.</text>
</comment>
<dbReference type="CDD" id="cd20070">
    <property type="entry name" value="5TM_YidC_Alb3"/>
    <property type="match status" value="1"/>
</dbReference>
<comment type="subunit">
    <text evidence="13">Interacts with the Sec translocase complex via SecD. Specifically interacts with transmembrane segments of nascent integral membrane proteins during membrane integration.</text>
</comment>
<keyword evidence="4 13" id="KW-0813">Transport</keyword>
<feature type="domain" description="Membrane insertase YidC/Oxa/ALB C-terminal" evidence="15">
    <location>
        <begin position="377"/>
        <end position="574"/>
    </location>
</feature>
<feature type="transmembrane region" description="Helical" evidence="13">
    <location>
        <begin position="503"/>
        <end position="523"/>
    </location>
</feature>
<comment type="caution">
    <text evidence="17">The sequence shown here is derived from an EMBL/GenBank/DDBJ whole genome shotgun (WGS) entry which is preliminary data.</text>
</comment>
<feature type="region of interest" description="Disordered" evidence="14">
    <location>
        <begin position="582"/>
        <end position="620"/>
    </location>
</feature>
<dbReference type="Gene3D" id="2.70.98.90">
    <property type="match status" value="1"/>
</dbReference>
<feature type="domain" description="Membrane insertase YidC N-terminal" evidence="16">
    <location>
        <begin position="86"/>
        <end position="365"/>
    </location>
</feature>
<dbReference type="InterPro" id="IPR038221">
    <property type="entry name" value="YidC_periplasmic_sf"/>
</dbReference>
<dbReference type="InterPro" id="IPR028053">
    <property type="entry name" value="Membr_insert_YidC_N"/>
</dbReference>
<reference evidence="17 18" key="1">
    <citation type="submission" date="2018-10" db="EMBL/GenBank/DDBJ databases">
        <title>Comparative analysis of microorganisms from saline springs in Andes Mountain Range, Colombia.</title>
        <authorList>
            <person name="Rubin E."/>
        </authorList>
    </citation>
    <scope>NUCLEOTIDE SEQUENCE [LARGE SCALE GENOMIC DNA]</scope>
    <source>
        <strain evidence="17 18">USBA 36</strain>
    </source>
</reference>
<evidence type="ECO:0000256" key="6">
    <source>
        <dbReference type="ARBA" id="ARBA00022692"/>
    </source>
</evidence>
<feature type="transmembrane region" description="Helical" evidence="13">
    <location>
        <begin position="440"/>
        <end position="460"/>
    </location>
</feature>
<keyword evidence="6 13" id="KW-0812">Transmembrane</keyword>
<dbReference type="NCBIfam" id="NF002353">
    <property type="entry name" value="PRK01318.1-4"/>
    <property type="match status" value="1"/>
</dbReference>
<keyword evidence="5 13" id="KW-1003">Cell membrane</keyword>
<dbReference type="InterPro" id="IPR019998">
    <property type="entry name" value="Membr_insert_YidC"/>
</dbReference>
<feature type="region of interest" description="Disordered" evidence="14">
    <location>
        <begin position="35"/>
        <end position="71"/>
    </location>
</feature>
<evidence type="ECO:0000256" key="1">
    <source>
        <dbReference type="ARBA" id="ARBA00004429"/>
    </source>
</evidence>
<evidence type="ECO:0000313" key="18">
    <source>
        <dbReference type="Proteomes" id="UP000277424"/>
    </source>
</evidence>
<evidence type="ECO:0000256" key="4">
    <source>
        <dbReference type="ARBA" id="ARBA00022448"/>
    </source>
</evidence>
<evidence type="ECO:0000259" key="15">
    <source>
        <dbReference type="Pfam" id="PF02096"/>
    </source>
</evidence>
<dbReference type="Pfam" id="PF02096">
    <property type="entry name" value="60KD_IMP"/>
    <property type="match status" value="1"/>
</dbReference>